<evidence type="ECO:0000313" key="4">
    <source>
        <dbReference type="Proteomes" id="UP000662873"/>
    </source>
</evidence>
<name>A0A809S397_9BACT</name>
<gene>
    <name evidence="3" type="ORF">NPRO_05810</name>
</gene>
<accession>A0A809S397</accession>
<comment type="similarity">
    <text evidence="1">Belongs to the Skp family.</text>
</comment>
<dbReference type="Gene3D" id="3.30.910.20">
    <property type="entry name" value="Skp domain"/>
    <property type="match status" value="1"/>
</dbReference>
<dbReference type="GO" id="GO:0050821">
    <property type="term" value="P:protein stabilization"/>
    <property type="evidence" value="ECO:0007669"/>
    <property type="project" value="TreeGrafter"/>
</dbReference>
<dbReference type="SMART" id="SM00935">
    <property type="entry name" value="OmpH"/>
    <property type="match status" value="1"/>
</dbReference>
<dbReference type="SUPFAM" id="SSF111384">
    <property type="entry name" value="OmpH-like"/>
    <property type="match status" value="1"/>
</dbReference>
<dbReference type="EMBL" id="AP021858">
    <property type="protein sequence ID" value="BBO22986.1"/>
    <property type="molecule type" value="Genomic_DNA"/>
</dbReference>
<sequence length="209" mass="23323">MTKLNGFGLGLAILALVAAIVGFQGQDSKIGVVDFSGIIEKCDFYKQNSDQLEQMKVVREGLLEFLFTYKAATMEQATRLKELTVKDAPTAAEKTEMQQIKDAVMGSDKTWKELTLKSTHTADETQKLRELASRRQATDELIPRWQQEFEGELQSRFAKVRNDTIDRAREAINQVAKAQGYTVVLRSDVAPYGANDITDAALKAMNAKK</sequence>
<evidence type="ECO:0000313" key="3">
    <source>
        <dbReference type="EMBL" id="BBO22986.1"/>
    </source>
</evidence>
<dbReference type="PANTHER" id="PTHR35089:SF1">
    <property type="entry name" value="CHAPERONE PROTEIN SKP"/>
    <property type="match status" value="1"/>
</dbReference>
<reference evidence="3" key="1">
    <citation type="journal article" name="DNA Res.">
        <title>The physiological potential of anammox bacteria as revealed by their core genome structure.</title>
        <authorList>
            <person name="Okubo T."/>
            <person name="Toyoda A."/>
            <person name="Fukuhara K."/>
            <person name="Uchiyama I."/>
            <person name="Harigaya Y."/>
            <person name="Kuroiwa M."/>
            <person name="Suzuki T."/>
            <person name="Murakami Y."/>
            <person name="Suwa Y."/>
            <person name="Takami H."/>
        </authorList>
    </citation>
    <scope>NUCLEOTIDE SEQUENCE</scope>
    <source>
        <strain evidence="3">317325-2</strain>
    </source>
</reference>
<evidence type="ECO:0008006" key="5">
    <source>
        <dbReference type="Google" id="ProtNLM"/>
    </source>
</evidence>
<keyword evidence="2" id="KW-0732">Signal</keyword>
<dbReference type="Proteomes" id="UP000662873">
    <property type="component" value="Chromosome"/>
</dbReference>
<dbReference type="Pfam" id="PF03938">
    <property type="entry name" value="OmpH"/>
    <property type="match status" value="1"/>
</dbReference>
<dbReference type="GO" id="GO:0051082">
    <property type="term" value="F:unfolded protein binding"/>
    <property type="evidence" value="ECO:0007669"/>
    <property type="project" value="InterPro"/>
</dbReference>
<dbReference type="PANTHER" id="PTHR35089">
    <property type="entry name" value="CHAPERONE PROTEIN SKP"/>
    <property type="match status" value="1"/>
</dbReference>
<dbReference type="InterPro" id="IPR024930">
    <property type="entry name" value="Skp_dom_sf"/>
</dbReference>
<dbReference type="GO" id="GO:0005829">
    <property type="term" value="C:cytosol"/>
    <property type="evidence" value="ECO:0007669"/>
    <property type="project" value="TreeGrafter"/>
</dbReference>
<evidence type="ECO:0000256" key="2">
    <source>
        <dbReference type="ARBA" id="ARBA00022729"/>
    </source>
</evidence>
<evidence type="ECO:0000256" key="1">
    <source>
        <dbReference type="ARBA" id="ARBA00009091"/>
    </source>
</evidence>
<dbReference type="InterPro" id="IPR005632">
    <property type="entry name" value="Chaperone_Skp"/>
</dbReference>
<proteinExistence type="inferred from homology"/>
<protein>
    <recommendedName>
        <fullName evidence="5">OmpH family outer membrane protein</fullName>
    </recommendedName>
</protein>
<dbReference type="KEGG" id="npy:NPRO_05810"/>
<dbReference type="AlphaFoldDB" id="A0A809S397"/>
<organism evidence="3 4">
    <name type="scientific">Candidatus Nitrosymbiomonas proteolyticus</name>
    <dbReference type="NCBI Taxonomy" id="2608984"/>
    <lineage>
        <taxon>Bacteria</taxon>
        <taxon>Bacillati</taxon>
        <taxon>Armatimonadota</taxon>
        <taxon>Armatimonadota incertae sedis</taxon>
        <taxon>Candidatus Nitrosymbiomonas</taxon>
    </lineage>
</organism>